<feature type="transmembrane region" description="Helical" evidence="6">
    <location>
        <begin position="424"/>
        <end position="449"/>
    </location>
</feature>
<evidence type="ECO:0000256" key="4">
    <source>
        <dbReference type="ARBA" id="ARBA00023136"/>
    </source>
</evidence>
<comment type="subcellular location">
    <subcellularLocation>
        <location evidence="1">Endoplasmic reticulum membrane</location>
        <topology evidence="1">Single-pass membrane protein</topology>
    </subcellularLocation>
</comment>
<organism evidence="9">
    <name type="scientific">Alexandrium catenella</name>
    <name type="common">Red tide dinoflagellate</name>
    <name type="synonym">Gonyaulax catenella</name>
    <dbReference type="NCBI Taxonomy" id="2925"/>
    <lineage>
        <taxon>Eukaryota</taxon>
        <taxon>Sar</taxon>
        <taxon>Alveolata</taxon>
        <taxon>Dinophyceae</taxon>
        <taxon>Gonyaulacales</taxon>
        <taxon>Pyrocystaceae</taxon>
        <taxon>Alexandrium</taxon>
    </lineage>
</organism>
<sequence length="469" mass="51887">MLTWPLAGALVLLFCTLYSASAGKEGSGAAADGGQARGDVHDEGELVEELTAETFVEKVSKVANGAERPAYVPVVMFHMPWCEHCKKTIPELQDTAAKVEEAVARGQLRHFPAVPKFFMLSCAEQGVDEICQNYTGKSYPSIIAFRDKRALKYNRPRVASVITWWAFRVTRPAISLLEAREPLEAAKENEVTFLLHLRSKSSPDTRLLQCWEQLALDYIEEYTLLFTFSGTPLGKTLGPAPTVRVYGPESMGLKPLPVKDPLDEDTLRAWVKRNQFPPVVEVGPWTLSGLKKSELRVVTLVYADDAEGRRAAKGFEAKASELRRSSGHLFGSINSTDEDSEYFLSYKFPLLASGAPPLPRMFVFSGVGEEVHFWEDPQFVSVEGLTSKAIEGLLNSREAFHDESYASWMKGKRKLLGRLARRSWTSLLTVVAVPLVALAALCACCRTLWQALCEEEPASEGAGKRAHAD</sequence>
<keyword evidence="2 6" id="KW-0812">Transmembrane</keyword>
<feature type="domain" description="Thioredoxin" evidence="8">
    <location>
        <begin position="41"/>
        <end position="185"/>
    </location>
</feature>
<dbReference type="PANTHER" id="PTHR46426">
    <property type="entry name" value="PROTEIN DISULFIDE-ISOMERASE TMX3"/>
    <property type="match status" value="1"/>
</dbReference>
<dbReference type="Pfam" id="PF00085">
    <property type="entry name" value="Thioredoxin"/>
    <property type="match status" value="1"/>
</dbReference>
<evidence type="ECO:0000256" key="5">
    <source>
        <dbReference type="ARBA" id="ARBA00045246"/>
    </source>
</evidence>
<dbReference type="PROSITE" id="PS00194">
    <property type="entry name" value="THIOREDOXIN_1"/>
    <property type="match status" value="1"/>
</dbReference>
<evidence type="ECO:0000256" key="3">
    <source>
        <dbReference type="ARBA" id="ARBA00022989"/>
    </source>
</evidence>
<proteinExistence type="predicted"/>
<dbReference type="GO" id="GO:0005789">
    <property type="term" value="C:endoplasmic reticulum membrane"/>
    <property type="evidence" value="ECO:0007669"/>
    <property type="project" value="UniProtKB-SubCell"/>
</dbReference>
<comment type="function">
    <text evidence="5">Probable disulfide isomerase, which participates in the folding of proteins containing disulfide bonds. May act as a dithiol oxidase. Acts as a regulator of endoplasmic reticulum-mitochondria contact sites via its ability to regulate redox signals.</text>
</comment>
<dbReference type="InterPro" id="IPR036249">
    <property type="entry name" value="Thioredoxin-like_sf"/>
</dbReference>
<evidence type="ECO:0000256" key="2">
    <source>
        <dbReference type="ARBA" id="ARBA00022692"/>
    </source>
</evidence>
<dbReference type="SUPFAM" id="SSF52833">
    <property type="entry name" value="Thioredoxin-like"/>
    <property type="match status" value="1"/>
</dbReference>
<evidence type="ECO:0000256" key="1">
    <source>
        <dbReference type="ARBA" id="ARBA00004389"/>
    </source>
</evidence>
<protein>
    <recommendedName>
        <fullName evidence="8">Thioredoxin domain-containing protein</fullName>
    </recommendedName>
</protein>
<dbReference type="InterPro" id="IPR017937">
    <property type="entry name" value="Thioredoxin_CS"/>
</dbReference>
<dbReference type="Gene3D" id="3.40.30.10">
    <property type="entry name" value="Glutaredoxin"/>
    <property type="match status" value="1"/>
</dbReference>
<evidence type="ECO:0000313" key="9">
    <source>
        <dbReference type="EMBL" id="CAD9096039.1"/>
    </source>
</evidence>
<evidence type="ECO:0000256" key="7">
    <source>
        <dbReference type="SAM" id="SignalP"/>
    </source>
</evidence>
<evidence type="ECO:0000259" key="8">
    <source>
        <dbReference type="PROSITE" id="PS51352"/>
    </source>
</evidence>
<dbReference type="InterPro" id="IPR013766">
    <property type="entry name" value="Thioredoxin_domain"/>
</dbReference>
<dbReference type="EMBL" id="HBGE01008431">
    <property type="protein sequence ID" value="CAD9096039.1"/>
    <property type="molecule type" value="Transcribed_RNA"/>
</dbReference>
<keyword evidence="7" id="KW-0732">Signal</keyword>
<feature type="chain" id="PRO_5030739776" description="Thioredoxin domain-containing protein" evidence="7">
    <location>
        <begin position="23"/>
        <end position="469"/>
    </location>
</feature>
<gene>
    <name evidence="9" type="ORF">ACAT0790_LOCUS5092</name>
</gene>
<evidence type="ECO:0000256" key="6">
    <source>
        <dbReference type="SAM" id="Phobius"/>
    </source>
</evidence>
<dbReference type="AlphaFoldDB" id="A0A7S1PQW7"/>
<accession>A0A7S1PQW7</accession>
<feature type="signal peptide" evidence="7">
    <location>
        <begin position="1"/>
        <end position="22"/>
    </location>
</feature>
<keyword evidence="3 6" id="KW-1133">Transmembrane helix</keyword>
<dbReference type="PROSITE" id="PS51352">
    <property type="entry name" value="THIOREDOXIN_2"/>
    <property type="match status" value="1"/>
</dbReference>
<dbReference type="PANTHER" id="PTHR46426:SF1">
    <property type="entry name" value="PROTEIN DISULFIDE-ISOMERASE TMX3"/>
    <property type="match status" value="1"/>
</dbReference>
<name>A0A7S1PQW7_ALECA</name>
<reference evidence="9" key="1">
    <citation type="submission" date="2021-01" db="EMBL/GenBank/DDBJ databases">
        <authorList>
            <person name="Corre E."/>
            <person name="Pelletier E."/>
            <person name="Niang G."/>
            <person name="Scheremetjew M."/>
            <person name="Finn R."/>
            <person name="Kale V."/>
            <person name="Holt S."/>
            <person name="Cochrane G."/>
            <person name="Meng A."/>
            <person name="Brown T."/>
            <person name="Cohen L."/>
        </authorList>
    </citation>
    <scope>NUCLEOTIDE SEQUENCE</scope>
    <source>
        <strain evidence="9">OF101</strain>
    </source>
</reference>
<keyword evidence="4 6" id="KW-0472">Membrane</keyword>
<dbReference type="InterPro" id="IPR052250">
    <property type="entry name" value="PDI_TMX3"/>
</dbReference>